<evidence type="ECO:0000256" key="3">
    <source>
        <dbReference type="ARBA" id="ARBA00010907"/>
    </source>
</evidence>
<evidence type="ECO:0000256" key="4">
    <source>
        <dbReference type="ARBA" id="ARBA00022448"/>
    </source>
</evidence>
<proteinExistence type="inferred from homology"/>
<evidence type="ECO:0000256" key="2">
    <source>
        <dbReference type="ARBA" id="ARBA00004496"/>
    </source>
</evidence>
<dbReference type="Proteomes" id="UP000501346">
    <property type="component" value="Chromosome ScXII"/>
</dbReference>
<dbReference type="Pfam" id="PF03810">
    <property type="entry name" value="IBN_N"/>
    <property type="match status" value="1"/>
</dbReference>
<keyword evidence="8" id="KW-0539">Nucleus</keyword>
<feature type="domain" description="Importin N-terminal" evidence="12">
    <location>
        <begin position="25"/>
        <end position="106"/>
    </location>
</feature>
<feature type="repeat" description="HEAT" evidence="11">
    <location>
        <begin position="412"/>
        <end position="450"/>
    </location>
</feature>
<dbReference type="AlphaFoldDB" id="A0A6C1DXC9"/>
<reference evidence="13 14" key="1">
    <citation type="journal article" date="2019" name="BMC Genomics">
        <title>Chromosome level assembly and comparative genome analysis confirm lager-brewing yeasts originated from a single hybridization.</title>
        <authorList>
            <person name="Salazar A.N."/>
            <person name="Gorter de Vries A.R."/>
            <person name="van den Broek M."/>
            <person name="Brouwers N."/>
            <person name="de la Torre Cortes P."/>
            <person name="Kuijpers N.G.A."/>
            <person name="Daran J.G."/>
            <person name="Abeel T."/>
        </authorList>
    </citation>
    <scope>NUCLEOTIDE SEQUENCE [LARGE SCALE GENOMIC DNA]</scope>
    <source>
        <strain evidence="13 14">CBS 1483</strain>
    </source>
</reference>
<evidence type="ECO:0000256" key="9">
    <source>
        <dbReference type="ARBA" id="ARBA00079884"/>
    </source>
</evidence>
<evidence type="ECO:0000313" key="13">
    <source>
        <dbReference type="EMBL" id="QID81283.1"/>
    </source>
</evidence>
<dbReference type="InterPro" id="IPR021133">
    <property type="entry name" value="HEAT_type_2"/>
</dbReference>
<keyword evidence="7" id="KW-0653">Protein transport</keyword>
<evidence type="ECO:0000313" key="14">
    <source>
        <dbReference type="Proteomes" id="UP000501346"/>
    </source>
</evidence>
<dbReference type="GO" id="GO:0006606">
    <property type="term" value="P:protein import into nucleus"/>
    <property type="evidence" value="ECO:0007669"/>
    <property type="project" value="InterPro"/>
</dbReference>
<keyword evidence="4" id="KW-0813">Transport</keyword>
<name>A0A6C1DXC9_SACPS</name>
<dbReference type="PANTHER" id="PTHR10527">
    <property type="entry name" value="IMPORTIN BETA"/>
    <property type="match status" value="1"/>
</dbReference>
<evidence type="ECO:0000256" key="11">
    <source>
        <dbReference type="PROSITE-ProRule" id="PRU00103"/>
    </source>
</evidence>
<evidence type="ECO:0000256" key="5">
    <source>
        <dbReference type="ARBA" id="ARBA00022490"/>
    </source>
</evidence>
<dbReference type="FunFam" id="1.25.10.10:FF:000027">
    <property type="entry name" value="Importin subunit beta-1"/>
    <property type="match status" value="1"/>
</dbReference>
<dbReference type="Pfam" id="PF13513">
    <property type="entry name" value="HEAT_EZ"/>
    <property type="match status" value="1"/>
</dbReference>
<dbReference type="SMART" id="SM00913">
    <property type="entry name" value="IBN_N"/>
    <property type="match status" value="1"/>
</dbReference>
<dbReference type="SUPFAM" id="SSF48371">
    <property type="entry name" value="ARM repeat"/>
    <property type="match status" value="1"/>
</dbReference>
<dbReference type="Gene3D" id="1.25.10.10">
    <property type="entry name" value="Leucine-rich Repeat Variant"/>
    <property type="match status" value="1"/>
</dbReference>
<dbReference type="PROSITE" id="PS50166">
    <property type="entry name" value="IMPORTIN_B_NT"/>
    <property type="match status" value="1"/>
</dbReference>
<organism evidence="13 14">
    <name type="scientific">Saccharomyces pastorianus</name>
    <name type="common">Lager yeast</name>
    <name type="synonym">Saccharomyces cerevisiae x Saccharomyces eubayanus</name>
    <dbReference type="NCBI Taxonomy" id="27292"/>
    <lineage>
        <taxon>Eukaryota</taxon>
        <taxon>Fungi</taxon>
        <taxon>Dikarya</taxon>
        <taxon>Ascomycota</taxon>
        <taxon>Saccharomycotina</taxon>
        <taxon>Saccharomycetes</taxon>
        <taxon>Saccharomycetales</taxon>
        <taxon>Saccharomycetaceae</taxon>
        <taxon>Saccharomyces</taxon>
    </lineage>
</organism>
<evidence type="ECO:0000256" key="8">
    <source>
        <dbReference type="ARBA" id="ARBA00023242"/>
    </source>
</evidence>
<comment type="subcellular location">
    <subcellularLocation>
        <location evidence="2">Cytoplasm</location>
    </subcellularLocation>
    <subcellularLocation>
        <location evidence="1">Nucleus envelope</location>
    </subcellularLocation>
</comment>
<dbReference type="InterPro" id="IPR001494">
    <property type="entry name" value="Importin-beta_N"/>
</dbReference>
<evidence type="ECO:0000259" key="12">
    <source>
        <dbReference type="PROSITE" id="PS50166"/>
    </source>
</evidence>
<dbReference type="InterPro" id="IPR000225">
    <property type="entry name" value="Armadillo"/>
</dbReference>
<evidence type="ECO:0000256" key="10">
    <source>
        <dbReference type="ARBA" id="ARBA00083566"/>
    </source>
</evidence>
<comment type="similarity">
    <text evidence="3">Belongs to the importin beta family. Importin beta-1 subfamily.</text>
</comment>
<dbReference type="InterPro" id="IPR011989">
    <property type="entry name" value="ARM-like"/>
</dbReference>
<keyword evidence="14" id="KW-1185">Reference proteome</keyword>
<dbReference type="GO" id="GO:0031267">
    <property type="term" value="F:small GTPase binding"/>
    <property type="evidence" value="ECO:0007669"/>
    <property type="project" value="InterPro"/>
</dbReference>
<dbReference type="OrthoDB" id="10263328at2759"/>
<protein>
    <recommendedName>
        <fullName evidence="9">Importin-95</fullName>
    </recommendedName>
    <alternativeName>
        <fullName evidence="10">Karyopherin-95</fullName>
    </alternativeName>
</protein>
<dbReference type="InterPro" id="IPR058584">
    <property type="entry name" value="IMB1_TNPO1-like_TPR"/>
</dbReference>
<sequence>MSTAEFAQLLENSILSPDQNIRLTSETQLKKLSNDNFLQFAGLSSQVLIDENTKLEGRILAALTLKNELVSKDSVKTQQFAQRWITQVSPEAKNQIKTNALTALVSIEPRIANAAAQLIAAIADIELPHGAWPELMKIMVDNTGAEQPENVKRASLLALGYMCESADPQSQALVSSSNNILIAIVQGAQSTETSKAVRLAALNALADSLIFIKNNMEREGERNYLMQVVCEATQAEDIEVQAAAFGCLCKIMSLYYTFMKPYMEQALYALTIATMKSPNDKVASMTVEFWSTICEEEIDIAYELAQFPQSPLQSYNFALASIKDVVPNLLNLLTRQNEDPEDDDWNVSMSAGACLQLFAQNCGNHILEPVLEFVEQNITADNWRNREAAVMAFGSIMDGPDKVQRTYYVHQALPSILNLMNDQSLQVKETTAWCIGRIADSVAESIDPQQHLPGVVQACLIGLQDHPKVATNCSWTIINLVEQLAEATPSPIYNFYPALVDGLIGAANRIDNEFNARASAFSALTTMVEYATDTVAETSASISTFVMDKLGQTMSVDENQLTLEDAQSLQELQSNILTVLAAVIRKSPSSVEPVADMLMGLFFRLLEKKDSAFIEDDVFYAISALAASLGKGFEKYLETFSPYLLKALNQVDSPVSITAVGFIADISNSLEEDFRRYSDAMMNVLAQMISNPNARRELKPAVLSVFGDIASNIGADFIPYLNDIMALCVAAQNTKPENGTLEALDYQIKVLEAVLDAYVGIVAGLHDKPEALFPYVGTIFQFIAQVAEDPQLYSEDATSRAAVGLIGDIAAMFPDGSIKQFYGQDWVIDYIKRTRSGQLFSQATKDTARWAREQQKRQLSL</sequence>
<evidence type="ECO:0000256" key="7">
    <source>
        <dbReference type="ARBA" id="ARBA00022927"/>
    </source>
</evidence>
<dbReference type="EMBL" id="CP048993">
    <property type="protein sequence ID" value="QID81283.1"/>
    <property type="molecule type" value="Genomic_DNA"/>
</dbReference>
<evidence type="ECO:0000256" key="6">
    <source>
        <dbReference type="ARBA" id="ARBA00022737"/>
    </source>
</evidence>
<dbReference type="SMART" id="SM00185">
    <property type="entry name" value="ARM"/>
    <property type="match status" value="2"/>
</dbReference>
<dbReference type="InterPro" id="IPR016024">
    <property type="entry name" value="ARM-type_fold"/>
</dbReference>
<dbReference type="PROSITE" id="PS50077">
    <property type="entry name" value="HEAT_REPEAT"/>
    <property type="match status" value="1"/>
</dbReference>
<dbReference type="Pfam" id="PF25574">
    <property type="entry name" value="TPR_IMB1"/>
    <property type="match status" value="1"/>
</dbReference>
<keyword evidence="6" id="KW-0677">Repeat</keyword>
<dbReference type="GO" id="GO:0005737">
    <property type="term" value="C:cytoplasm"/>
    <property type="evidence" value="ECO:0007669"/>
    <property type="project" value="UniProtKB-SubCell"/>
</dbReference>
<evidence type="ECO:0000256" key="1">
    <source>
        <dbReference type="ARBA" id="ARBA00004259"/>
    </source>
</evidence>
<dbReference type="InterPro" id="IPR040122">
    <property type="entry name" value="Importin_beta"/>
</dbReference>
<accession>A0A6C1DXC9</accession>
<dbReference type="GO" id="GO:0005635">
    <property type="term" value="C:nuclear envelope"/>
    <property type="evidence" value="ECO:0007669"/>
    <property type="project" value="UniProtKB-SubCell"/>
</dbReference>
<keyword evidence="5" id="KW-0963">Cytoplasm</keyword>
<gene>
    <name evidence="13" type="primary">KAP95_1</name>
    <name evidence="13" type="ORF">GRS66_003655</name>
</gene>